<dbReference type="InterPro" id="IPR013159">
    <property type="entry name" value="DnaA_C"/>
</dbReference>
<dbReference type="Pfam" id="PF01797">
    <property type="entry name" value="Y1_Tnp"/>
    <property type="match status" value="1"/>
</dbReference>
<gene>
    <name evidence="3" type="ORF">A3G31_03545</name>
</gene>
<dbReference type="SUPFAM" id="SSF143422">
    <property type="entry name" value="Transposase IS200-like"/>
    <property type="match status" value="1"/>
</dbReference>
<accession>A0A1F7SC24</accession>
<dbReference type="GO" id="GO:0043565">
    <property type="term" value="F:sequence-specific DNA binding"/>
    <property type="evidence" value="ECO:0007669"/>
    <property type="project" value="InterPro"/>
</dbReference>
<organism evidence="3 4">
    <name type="scientific">Candidatus Schekmanbacteria bacterium RIFCSPLOWO2_12_FULL_38_15</name>
    <dbReference type="NCBI Taxonomy" id="1817883"/>
    <lineage>
        <taxon>Bacteria</taxon>
        <taxon>Candidatus Schekmaniibacteriota</taxon>
    </lineage>
</organism>
<dbReference type="InterPro" id="IPR036515">
    <property type="entry name" value="Transposase_17_sf"/>
</dbReference>
<dbReference type="AlphaFoldDB" id="A0A1F7SC24"/>
<dbReference type="GO" id="GO:0005524">
    <property type="term" value="F:ATP binding"/>
    <property type="evidence" value="ECO:0007669"/>
    <property type="project" value="InterPro"/>
</dbReference>
<dbReference type="PANTHER" id="PTHR34322:SF2">
    <property type="entry name" value="TRANSPOSASE IS200-LIKE DOMAIN-CONTAINING PROTEIN"/>
    <property type="match status" value="1"/>
</dbReference>
<dbReference type="GO" id="GO:0006313">
    <property type="term" value="P:DNA transposition"/>
    <property type="evidence" value="ECO:0007669"/>
    <property type="project" value="InterPro"/>
</dbReference>
<evidence type="ECO:0000259" key="1">
    <source>
        <dbReference type="SMART" id="SM00760"/>
    </source>
</evidence>
<evidence type="ECO:0000313" key="4">
    <source>
        <dbReference type="Proteomes" id="UP000178082"/>
    </source>
</evidence>
<dbReference type="GO" id="GO:0006270">
    <property type="term" value="P:DNA replication initiation"/>
    <property type="evidence" value="ECO:0007669"/>
    <property type="project" value="InterPro"/>
</dbReference>
<evidence type="ECO:0008006" key="5">
    <source>
        <dbReference type="Google" id="ProtNLM"/>
    </source>
</evidence>
<feature type="domain" description="Transposase IS200-like" evidence="2">
    <location>
        <begin position="9"/>
        <end position="123"/>
    </location>
</feature>
<protein>
    <recommendedName>
        <fullName evidence="5">Transposase IS200-like domain-containing protein</fullName>
    </recommendedName>
</protein>
<evidence type="ECO:0000313" key="3">
    <source>
        <dbReference type="EMBL" id="OGL51319.1"/>
    </source>
</evidence>
<dbReference type="EMBL" id="MGDI01000044">
    <property type="protein sequence ID" value="OGL51319.1"/>
    <property type="molecule type" value="Genomic_DNA"/>
</dbReference>
<dbReference type="Gene3D" id="3.30.70.1290">
    <property type="entry name" value="Transposase IS200-like"/>
    <property type="match status" value="1"/>
</dbReference>
<dbReference type="InterPro" id="IPR010921">
    <property type="entry name" value="Trp_repressor/repl_initiator"/>
</dbReference>
<sequence>MPRQARLDAPGTLHHVMIRGIEGSPIFKGDEDRSNFLFRLSHLVETTGTKILAWVLMDNHIHLLIFSGYQGISKFMRCLLTGYAISFNRKYRRRGHLFQNRYKSIVCDKETYLLELVRYIHLNPLRAGVVKGVRGLDRYMWSGHSVLIGKNKNGWQEREYVLSQFSHKEGKAIQGYSRFMEEGKGFGRREELAGGGLVRSLGGWSQVLSLRSNKEKMEYDSRILGGGDFVSKILTEADKGLKRQLRLGERKVLAEQMIKKICKQERINEGELCNGGRRRKVSRIRERISYYLSRELGMPSAEIARQLGVCTSAIVKAIQNAEVKIDK</sequence>
<dbReference type="GO" id="GO:0004803">
    <property type="term" value="F:transposase activity"/>
    <property type="evidence" value="ECO:0007669"/>
    <property type="project" value="InterPro"/>
</dbReference>
<comment type="caution">
    <text evidence="3">The sequence shown here is derived from an EMBL/GenBank/DDBJ whole genome shotgun (WGS) entry which is preliminary data.</text>
</comment>
<proteinExistence type="predicted"/>
<dbReference type="SMART" id="SM01321">
    <property type="entry name" value="Y1_Tnp"/>
    <property type="match status" value="1"/>
</dbReference>
<dbReference type="PANTHER" id="PTHR34322">
    <property type="entry name" value="TRANSPOSASE, Y1_TNP DOMAIN-CONTAINING"/>
    <property type="match status" value="1"/>
</dbReference>
<name>A0A1F7SC24_9BACT</name>
<dbReference type="InterPro" id="IPR002686">
    <property type="entry name" value="Transposase_17"/>
</dbReference>
<dbReference type="GO" id="GO:0006275">
    <property type="term" value="P:regulation of DNA replication"/>
    <property type="evidence" value="ECO:0007669"/>
    <property type="project" value="InterPro"/>
</dbReference>
<evidence type="ECO:0000259" key="2">
    <source>
        <dbReference type="SMART" id="SM01321"/>
    </source>
</evidence>
<reference evidence="3 4" key="1">
    <citation type="journal article" date="2016" name="Nat. Commun.">
        <title>Thousands of microbial genomes shed light on interconnected biogeochemical processes in an aquifer system.</title>
        <authorList>
            <person name="Anantharaman K."/>
            <person name="Brown C.T."/>
            <person name="Hug L.A."/>
            <person name="Sharon I."/>
            <person name="Castelle C.J."/>
            <person name="Probst A.J."/>
            <person name="Thomas B.C."/>
            <person name="Singh A."/>
            <person name="Wilkins M.J."/>
            <person name="Karaoz U."/>
            <person name="Brodie E.L."/>
            <person name="Williams K.H."/>
            <person name="Hubbard S.S."/>
            <person name="Banfield J.F."/>
        </authorList>
    </citation>
    <scope>NUCLEOTIDE SEQUENCE [LARGE SCALE GENOMIC DNA]</scope>
</reference>
<dbReference type="Gene3D" id="1.10.1750.10">
    <property type="match status" value="1"/>
</dbReference>
<dbReference type="STRING" id="1817883.A3G31_03545"/>
<feature type="domain" description="Chromosomal replication initiator DnaA C-terminal" evidence="1">
    <location>
        <begin position="253"/>
        <end position="321"/>
    </location>
</feature>
<dbReference type="SUPFAM" id="SSF48295">
    <property type="entry name" value="TrpR-like"/>
    <property type="match status" value="1"/>
</dbReference>
<dbReference type="Proteomes" id="UP000178082">
    <property type="component" value="Unassembled WGS sequence"/>
</dbReference>
<dbReference type="SMART" id="SM00760">
    <property type="entry name" value="Bac_DnaA_C"/>
    <property type="match status" value="1"/>
</dbReference>